<evidence type="ECO:0000313" key="2">
    <source>
        <dbReference type="EMBL" id="KAK3208368.1"/>
    </source>
</evidence>
<feature type="region of interest" description="Disordered" evidence="1">
    <location>
        <begin position="1"/>
        <end position="66"/>
    </location>
</feature>
<evidence type="ECO:0000313" key="3">
    <source>
        <dbReference type="Proteomes" id="UP001280581"/>
    </source>
</evidence>
<reference evidence="2 3" key="1">
    <citation type="submission" date="2021-02" db="EMBL/GenBank/DDBJ databases">
        <title>Genome assembly of Pseudopithomyces chartarum.</title>
        <authorList>
            <person name="Jauregui R."/>
            <person name="Singh J."/>
            <person name="Voisey C."/>
        </authorList>
    </citation>
    <scope>NUCLEOTIDE SEQUENCE [LARGE SCALE GENOMIC DNA]</scope>
    <source>
        <strain evidence="2 3">AGR01</strain>
    </source>
</reference>
<proteinExistence type="predicted"/>
<feature type="compositionally biased region" description="Low complexity" evidence="1">
    <location>
        <begin position="46"/>
        <end position="59"/>
    </location>
</feature>
<keyword evidence="3" id="KW-1185">Reference proteome</keyword>
<dbReference type="AlphaFoldDB" id="A0AAN6RFL0"/>
<sequence>MSYPENQKSGQSGTQSSGAGSASQSSPAMQRFLEQKPWEEPFYPRTTQSSSTTNTNGTSTGAGAGK</sequence>
<gene>
    <name evidence="2" type="ORF">GRF29_77g487692</name>
</gene>
<dbReference type="EMBL" id="WVTA01000007">
    <property type="protein sequence ID" value="KAK3208368.1"/>
    <property type="molecule type" value="Genomic_DNA"/>
</dbReference>
<evidence type="ECO:0000256" key="1">
    <source>
        <dbReference type="SAM" id="MobiDB-lite"/>
    </source>
</evidence>
<protein>
    <submittedName>
        <fullName evidence="2">Uncharacterized protein</fullName>
    </submittedName>
</protein>
<feature type="compositionally biased region" description="Low complexity" evidence="1">
    <location>
        <begin position="7"/>
        <end position="26"/>
    </location>
</feature>
<dbReference type="Proteomes" id="UP001280581">
    <property type="component" value="Unassembled WGS sequence"/>
</dbReference>
<organism evidence="2 3">
    <name type="scientific">Pseudopithomyces chartarum</name>
    <dbReference type="NCBI Taxonomy" id="1892770"/>
    <lineage>
        <taxon>Eukaryota</taxon>
        <taxon>Fungi</taxon>
        <taxon>Dikarya</taxon>
        <taxon>Ascomycota</taxon>
        <taxon>Pezizomycotina</taxon>
        <taxon>Dothideomycetes</taxon>
        <taxon>Pleosporomycetidae</taxon>
        <taxon>Pleosporales</taxon>
        <taxon>Massarineae</taxon>
        <taxon>Didymosphaeriaceae</taxon>
        <taxon>Pseudopithomyces</taxon>
    </lineage>
</organism>
<accession>A0AAN6RFL0</accession>
<comment type="caution">
    <text evidence="2">The sequence shown here is derived from an EMBL/GenBank/DDBJ whole genome shotgun (WGS) entry which is preliminary data.</text>
</comment>
<name>A0AAN6RFL0_9PLEO</name>